<keyword evidence="3" id="KW-1185">Reference proteome</keyword>
<comment type="similarity">
    <text evidence="1">Belongs to the CDC123 family.</text>
</comment>
<sequence length="327" mass="37563">MDAPMTKQHIMNCSFSSWYNCFQHVTIPSKIIPLDDAFVKHLLADGIYLPDSDNSSDDSENNETAKKASFPELQALVETKIQDLGGSVFPKLNWSSPKDAVWIAAGNTLKSNSFNEIFILLKSSDFVSHDLTMPFELCADQDNTKVKYEVTHIFDSMSVKQIVLRKWMDINPSMEFRVFVKNNEIIRISQRDTSTYYEVIDKNASSIQEEIDTFFEKFIFEKFFDDSYVFDVYRRRKDDIILIDFNAFGRVTDPLLCDWNEMLADGPIEEDIFHYVDSPGHVQPSPYLSYGFPKEYIELASGTDTAKLVEALKMECTKQAPTEDLDT</sequence>
<accession>A0A9Q1HEZ3</accession>
<dbReference type="PANTHER" id="PTHR15323:SF6">
    <property type="entry name" value="CELL DIVISION CYCLE PROTEIN 123 HOMOLOG"/>
    <property type="match status" value="1"/>
</dbReference>
<dbReference type="GO" id="GO:0005737">
    <property type="term" value="C:cytoplasm"/>
    <property type="evidence" value="ECO:0007669"/>
    <property type="project" value="TreeGrafter"/>
</dbReference>
<dbReference type="Proteomes" id="UP001152320">
    <property type="component" value="Chromosome 2"/>
</dbReference>
<protein>
    <recommendedName>
        <fullName evidence="4">Cell division cycle protein 123 homolog</fullName>
    </recommendedName>
</protein>
<proteinExistence type="inferred from homology"/>
<organism evidence="2 3">
    <name type="scientific">Holothuria leucospilota</name>
    <name type="common">Black long sea cucumber</name>
    <name type="synonym">Mertensiothuria leucospilota</name>
    <dbReference type="NCBI Taxonomy" id="206669"/>
    <lineage>
        <taxon>Eukaryota</taxon>
        <taxon>Metazoa</taxon>
        <taxon>Echinodermata</taxon>
        <taxon>Eleutherozoa</taxon>
        <taxon>Echinozoa</taxon>
        <taxon>Holothuroidea</taxon>
        <taxon>Aspidochirotacea</taxon>
        <taxon>Aspidochirotida</taxon>
        <taxon>Holothuriidae</taxon>
        <taxon>Holothuria</taxon>
    </lineage>
</organism>
<evidence type="ECO:0000313" key="2">
    <source>
        <dbReference type="EMBL" id="KAJ8047217.1"/>
    </source>
</evidence>
<evidence type="ECO:0000313" key="3">
    <source>
        <dbReference type="Proteomes" id="UP001152320"/>
    </source>
</evidence>
<name>A0A9Q1HEZ3_HOLLE</name>
<dbReference type="EMBL" id="JAIZAY010000002">
    <property type="protein sequence ID" value="KAJ8047217.1"/>
    <property type="molecule type" value="Genomic_DNA"/>
</dbReference>
<dbReference type="InterPro" id="IPR009772">
    <property type="entry name" value="CDC123"/>
</dbReference>
<dbReference type="AlphaFoldDB" id="A0A9Q1HEZ3"/>
<comment type="caution">
    <text evidence="2">The sequence shown here is derived from an EMBL/GenBank/DDBJ whole genome shotgun (WGS) entry which is preliminary data.</text>
</comment>
<evidence type="ECO:0000256" key="1">
    <source>
        <dbReference type="ARBA" id="ARBA00011047"/>
    </source>
</evidence>
<dbReference type="Pfam" id="PF07065">
    <property type="entry name" value="D123"/>
    <property type="match status" value="1"/>
</dbReference>
<dbReference type="PANTHER" id="PTHR15323">
    <property type="entry name" value="D123 PROTEIN"/>
    <property type="match status" value="1"/>
</dbReference>
<dbReference type="OrthoDB" id="360540at2759"/>
<evidence type="ECO:0008006" key="4">
    <source>
        <dbReference type="Google" id="ProtNLM"/>
    </source>
</evidence>
<gene>
    <name evidence="2" type="ORF">HOLleu_06163</name>
</gene>
<reference evidence="2" key="1">
    <citation type="submission" date="2021-10" db="EMBL/GenBank/DDBJ databases">
        <title>Tropical sea cucumber genome reveals ecological adaptation and Cuvierian tubules defense mechanism.</title>
        <authorList>
            <person name="Chen T."/>
        </authorList>
    </citation>
    <scope>NUCLEOTIDE SEQUENCE</scope>
    <source>
        <strain evidence="2">Nanhai2018</strain>
        <tissue evidence="2">Muscle</tissue>
    </source>
</reference>